<name>A0ABW8IWI7_9GAMM</name>
<dbReference type="InterPro" id="IPR013216">
    <property type="entry name" value="Methyltransf_11"/>
</dbReference>
<organism evidence="2 3">
    <name type="scientific">Dyella lipolytica</name>
    <dbReference type="NCBI Taxonomy" id="1867835"/>
    <lineage>
        <taxon>Bacteria</taxon>
        <taxon>Pseudomonadati</taxon>
        <taxon>Pseudomonadota</taxon>
        <taxon>Gammaproteobacteria</taxon>
        <taxon>Lysobacterales</taxon>
        <taxon>Rhodanobacteraceae</taxon>
        <taxon>Dyella</taxon>
    </lineage>
</organism>
<dbReference type="GO" id="GO:0008168">
    <property type="term" value="F:methyltransferase activity"/>
    <property type="evidence" value="ECO:0007669"/>
    <property type="project" value="UniProtKB-KW"/>
</dbReference>
<protein>
    <submittedName>
        <fullName evidence="2">Class I SAM-dependent methyltransferase</fullName>
    </submittedName>
</protein>
<proteinExistence type="predicted"/>
<keyword evidence="2" id="KW-0808">Transferase</keyword>
<dbReference type="Gene3D" id="3.40.50.150">
    <property type="entry name" value="Vaccinia Virus protein VP39"/>
    <property type="match status" value="1"/>
</dbReference>
<dbReference type="GO" id="GO:0032259">
    <property type="term" value="P:methylation"/>
    <property type="evidence" value="ECO:0007669"/>
    <property type="project" value="UniProtKB-KW"/>
</dbReference>
<comment type="caution">
    <text evidence="2">The sequence shown here is derived from an EMBL/GenBank/DDBJ whole genome shotgun (WGS) entry which is preliminary data.</text>
</comment>
<dbReference type="InterPro" id="IPR029063">
    <property type="entry name" value="SAM-dependent_MTases_sf"/>
</dbReference>
<gene>
    <name evidence="2" type="ORF">ISP13_12515</name>
</gene>
<evidence type="ECO:0000313" key="3">
    <source>
        <dbReference type="Proteomes" id="UP001620405"/>
    </source>
</evidence>
<reference evidence="2 3" key="1">
    <citation type="submission" date="2020-10" db="EMBL/GenBank/DDBJ databases">
        <title>Phylogeny of dyella-like bacteria.</title>
        <authorList>
            <person name="Fu J."/>
        </authorList>
    </citation>
    <scope>NUCLEOTIDE SEQUENCE [LARGE SCALE GENOMIC DNA]</scope>
    <source>
        <strain evidence="2 3">DHOB07</strain>
    </source>
</reference>
<dbReference type="SUPFAM" id="SSF53335">
    <property type="entry name" value="S-adenosyl-L-methionine-dependent methyltransferases"/>
    <property type="match status" value="1"/>
</dbReference>
<dbReference type="RefSeq" id="WP_284401682.1">
    <property type="nucleotide sequence ID" value="NZ_BSNQ01000009.1"/>
</dbReference>
<feature type="domain" description="Methyltransferase type 11" evidence="1">
    <location>
        <begin position="124"/>
        <end position="192"/>
    </location>
</feature>
<accession>A0ABW8IWI7</accession>
<dbReference type="Pfam" id="PF08241">
    <property type="entry name" value="Methyltransf_11"/>
    <property type="match status" value="1"/>
</dbReference>
<evidence type="ECO:0000259" key="1">
    <source>
        <dbReference type="Pfam" id="PF08241"/>
    </source>
</evidence>
<dbReference type="EMBL" id="JADIKG010000012">
    <property type="protein sequence ID" value="MFK2874361.1"/>
    <property type="molecule type" value="Genomic_DNA"/>
</dbReference>
<sequence>MLNWFADASEYVAAVNDLRSTVIADEDSLAKSTSVQGWCAWCDRATIFSVSEGGAFSDRPNLREGMRCAHCRLTNRQRLVGCAVAENVPGREARIALLEQTSRLYRSVKKRYPNTMGSEFLGPDKQHGKAYVWRSSTFRPRYTRHEDITQLSYASNSLDLIAHSDVMEHVYDYRAALRECSRVLAPGSTLVFTVPFFHENATSLLRGKPNSDGSLTHFAPPEYHGDGLNRTGIYTFHSFGLDLIDELRAAGFTHVSIGLCYAPSYGFVSANTAVFRAIK</sequence>
<keyword evidence="2" id="KW-0489">Methyltransferase</keyword>
<dbReference type="Proteomes" id="UP001620405">
    <property type="component" value="Unassembled WGS sequence"/>
</dbReference>
<keyword evidence="3" id="KW-1185">Reference proteome</keyword>
<evidence type="ECO:0000313" key="2">
    <source>
        <dbReference type="EMBL" id="MFK2874361.1"/>
    </source>
</evidence>